<evidence type="ECO:0000259" key="17">
    <source>
        <dbReference type="PROSITE" id="PS51910"/>
    </source>
</evidence>
<keyword evidence="9" id="KW-0732">Signal</keyword>
<gene>
    <name evidence="19" type="ORF">BRAA03T12356Z</name>
    <name evidence="18" type="ORF">BRAPAZ1V2_A03P31880.2</name>
</gene>
<dbReference type="EMBL" id="LS974619">
    <property type="protein sequence ID" value="CAG7881845.1"/>
    <property type="molecule type" value="Genomic_DNA"/>
</dbReference>
<dbReference type="Proteomes" id="UP000694005">
    <property type="component" value="Chromosome A03"/>
</dbReference>
<feature type="non-terminal residue" evidence="19">
    <location>
        <position position="1"/>
    </location>
</feature>
<dbReference type="Gene3D" id="3.10.50.10">
    <property type="match status" value="1"/>
</dbReference>
<evidence type="ECO:0000313" key="19">
    <source>
        <dbReference type="EMBL" id="VDC81138.1"/>
    </source>
</evidence>
<dbReference type="PANTHER" id="PTHR47377:SF1">
    <property type="entry name" value="RHODANESE-LIKE DOMAIN-CONTAINING PROTEIN 4, CHLOROPLASTIC"/>
    <property type="match status" value="1"/>
</dbReference>
<dbReference type="CDD" id="cd02876">
    <property type="entry name" value="GH18_SI-CLP"/>
    <property type="match status" value="1"/>
</dbReference>
<feature type="region of interest" description="Disordered" evidence="15">
    <location>
        <begin position="477"/>
        <end position="503"/>
    </location>
</feature>
<evidence type="ECO:0000256" key="13">
    <source>
        <dbReference type="ARBA" id="ARBA00023228"/>
    </source>
</evidence>
<dbReference type="InterPro" id="IPR011583">
    <property type="entry name" value="Chitinase_II/V-like_cat"/>
</dbReference>
<evidence type="ECO:0000256" key="1">
    <source>
        <dbReference type="ARBA" id="ARBA00004229"/>
    </source>
</evidence>
<organism evidence="19">
    <name type="scientific">Brassica campestris</name>
    <name type="common">Field mustard</name>
    <dbReference type="NCBI Taxonomy" id="3711"/>
    <lineage>
        <taxon>Eukaryota</taxon>
        <taxon>Viridiplantae</taxon>
        <taxon>Streptophyta</taxon>
        <taxon>Embryophyta</taxon>
        <taxon>Tracheophyta</taxon>
        <taxon>Spermatophyta</taxon>
        <taxon>Magnoliopsida</taxon>
        <taxon>eudicotyledons</taxon>
        <taxon>Gunneridae</taxon>
        <taxon>Pentapetalae</taxon>
        <taxon>rosids</taxon>
        <taxon>malvids</taxon>
        <taxon>Brassicales</taxon>
        <taxon>Brassicaceae</taxon>
        <taxon>Brassiceae</taxon>
        <taxon>Brassica</taxon>
    </lineage>
</organism>
<dbReference type="SUPFAM" id="SSF51445">
    <property type="entry name" value="(Trans)glycosidases"/>
    <property type="match status" value="1"/>
</dbReference>
<dbReference type="GO" id="GO:0005576">
    <property type="term" value="C:extracellular region"/>
    <property type="evidence" value="ECO:0007669"/>
    <property type="project" value="UniProtKB-SubCell"/>
</dbReference>
<evidence type="ECO:0000256" key="9">
    <source>
        <dbReference type="ARBA" id="ARBA00022729"/>
    </source>
</evidence>
<dbReference type="Gene3D" id="3.20.20.80">
    <property type="entry name" value="Glycosidases"/>
    <property type="match status" value="1"/>
</dbReference>
<dbReference type="EMBL" id="LR031572">
    <property type="protein sequence ID" value="VDC81138.1"/>
    <property type="molecule type" value="Genomic_DNA"/>
</dbReference>
<feature type="region of interest" description="Disordered" evidence="15">
    <location>
        <begin position="22"/>
        <end position="48"/>
    </location>
</feature>
<accession>A0A3P6AA13</accession>
<dbReference type="InterPro" id="IPR036873">
    <property type="entry name" value="Rhodanese-like_dom_sf"/>
</dbReference>
<dbReference type="GO" id="GO:0005975">
    <property type="term" value="P:carbohydrate metabolic process"/>
    <property type="evidence" value="ECO:0007669"/>
    <property type="project" value="InterPro"/>
</dbReference>
<keyword evidence="10" id="KW-0809">Transit peptide</keyword>
<dbReference type="GO" id="GO:0005764">
    <property type="term" value="C:lysosome"/>
    <property type="evidence" value="ECO:0007669"/>
    <property type="project" value="UniProtKB-SubCell"/>
</dbReference>
<keyword evidence="11 16" id="KW-1133">Transmembrane helix</keyword>
<dbReference type="GO" id="GO:0008061">
    <property type="term" value="F:chitin binding"/>
    <property type="evidence" value="ECO:0007669"/>
    <property type="project" value="InterPro"/>
</dbReference>
<dbReference type="Gramene" id="A03p31880.2_BraZ1">
    <property type="protein sequence ID" value="A03p31880.2_BraZ1.CDS"/>
    <property type="gene ID" value="A03g31880.2_BraZ1"/>
</dbReference>
<keyword evidence="6" id="KW-0150">Chloroplast</keyword>
<dbReference type="PROSITE" id="PS51910">
    <property type="entry name" value="GH18_2"/>
    <property type="match status" value="1"/>
</dbReference>
<dbReference type="InterPro" id="IPR029070">
    <property type="entry name" value="Chitinase_insertion_sf"/>
</dbReference>
<feature type="compositionally biased region" description="Pro residues" evidence="15">
    <location>
        <begin position="983"/>
        <end position="994"/>
    </location>
</feature>
<dbReference type="InterPro" id="IPR017853">
    <property type="entry name" value="GH"/>
</dbReference>
<dbReference type="SUPFAM" id="SSF52821">
    <property type="entry name" value="Rhodanese/Cell cycle control phosphatase"/>
    <property type="match status" value="1"/>
</dbReference>
<dbReference type="Pfam" id="PF00704">
    <property type="entry name" value="Glyco_hydro_18"/>
    <property type="match status" value="1"/>
</dbReference>
<evidence type="ECO:0000256" key="6">
    <source>
        <dbReference type="ARBA" id="ARBA00022528"/>
    </source>
</evidence>
<evidence type="ECO:0000256" key="7">
    <source>
        <dbReference type="ARBA" id="ARBA00022640"/>
    </source>
</evidence>
<dbReference type="GO" id="GO:0009535">
    <property type="term" value="C:chloroplast thylakoid membrane"/>
    <property type="evidence" value="ECO:0007669"/>
    <property type="project" value="UniProtKB-ARBA"/>
</dbReference>
<evidence type="ECO:0000256" key="5">
    <source>
        <dbReference type="ARBA" id="ARBA00022525"/>
    </source>
</evidence>
<reference evidence="19" key="1">
    <citation type="submission" date="2018-11" db="EMBL/GenBank/DDBJ databases">
        <authorList>
            <consortium name="Genoscope - CEA"/>
            <person name="William W."/>
        </authorList>
    </citation>
    <scope>NUCLEOTIDE SEQUENCE</scope>
</reference>
<evidence type="ECO:0000256" key="4">
    <source>
        <dbReference type="ARBA" id="ARBA00004613"/>
    </source>
</evidence>
<dbReference type="InterPro" id="IPR044240">
    <property type="entry name" value="STR4-like"/>
</dbReference>
<keyword evidence="7" id="KW-0934">Plastid</keyword>
<feature type="region of interest" description="Disordered" evidence="15">
    <location>
        <begin position="874"/>
        <end position="920"/>
    </location>
</feature>
<dbReference type="InterPro" id="IPR001223">
    <property type="entry name" value="Glyco_hydro18_cat"/>
</dbReference>
<proteinExistence type="predicted"/>
<evidence type="ECO:0000256" key="10">
    <source>
        <dbReference type="ARBA" id="ARBA00022946"/>
    </source>
</evidence>
<evidence type="ECO:0000256" key="12">
    <source>
        <dbReference type="ARBA" id="ARBA00023136"/>
    </source>
</evidence>
<evidence type="ECO:0000256" key="3">
    <source>
        <dbReference type="ARBA" id="ARBA00004371"/>
    </source>
</evidence>
<feature type="region of interest" description="Disordered" evidence="15">
    <location>
        <begin position="830"/>
        <end position="849"/>
    </location>
</feature>
<protein>
    <recommendedName>
        <fullName evidence="14">Chitinase domain-containing protein 1</fullName>
    </recommendedName>
</protein>
<evidence type="ECO:0000313" key="18">
    <source>
        <dbReference type="EMBL" id="CAG7881845.1"/>
    </source>
</evidence>
<feature type="region of interest" description="Disordered" evidence="15">
    <location>
        <begin position="945"/>
        <end position="994"/>
    </location>
</feature>
<keyword evidence="5" id="KW-0964">Secreted</keyword>
<sequence>RDLSLCIGNDVVSVRYTMARRREKRSSATESSERRHNRDESKPRDGEPDSDRRLITIFVVFFIVIPAVSMAVYKVKFADRVIEAEPSIRQKGIIKTDIHFQEILTEHSKASENSSARHYDYPVLAYITPWNSKGYDMAKIYNSKFTHLSPVWYDLKSQGNGLVLEGRHNADKGWIQELRSKGNAMILPRVVLEAVPEEMLKKKKLRAKAINLIVTECKEMGFDGIVLESWSRWAAYGVLHDPDMRKMALQFVKQLGDALHDQDMQFMYVIGPPRSETLQMYDFGPDDLQFLKDSVDGFSLMTYDFSNAQNPGPNAPLKWIDLTLKLLLGSSNNVDSSLARKVLLGLNFYGNDFAISGGDGGAITGRDYLALLQKHKPTLHWDKESGEHLFMYRDDKNIKHAVFYPTLMSILLRLENARLWGIGISIWEIGQVLSLDRVQVSILCSNTKDISSENVTEKDKDNDRERDMEALKTASFSPTSVLSDKRSETRKPFSLPSLFPPKPPKPISQESLFRSFNGGLALLTSVLSSATAPAKSLTYEEALQQSTTSPSSFDSDGLIDGISSFVTDNPLVIAGGVAAFAVPFVLSQVLNKKPKSFGVESAKNAYTNLGTDENAQLLDIRAAADLRQVGSPNIKGLGKKTVSAVYNGEDKPGFLKKLSLKFKDPENTTLFILDKFDGNSELVAELVALNGFKSAYAIKDGAEGPRGWVNSGLPWIEPKKNLSLDLSSLTDSISGVFGESSDGVSVAIGVAAAAGLSVLAFTEIETILQLLGSAALVQLAGNKLLFAEDRKQTLKQVDEFLNTKVAPKELVDELKDIGKAFLPLSTSSKALPPPAAEAATTTTVDEKEPEPAIKVATAQVNSEPAIEAATAQVITEPTKTEAKPKPYPRPLSPYASYPDLKPPTSPTPVSSKGLPAPAPVAAEAATTTIVDEPEPELEPAIKAATAQVNSEPAAKAATEQVITEAKPKSYSRPLSPYASYPDLKPPTSPTPSHP</sequence>
<dbReference type="Gene3D" id="3.40.250.10">
    <property type="entry name" value="Rhodanese-like domain"/>
    <property type="match status" value="1"/>
</dbReference>
<evidence type="ECO:0000256" key="8">
    <source>
        <dbReference type="ARBA" id="ARBA00022692"/>
    </source>
</evidence>
<dbReference type="FunFam" id="3.20.20.80:FF:000028">
    <property type="entry name" value="Chitinase domain-containing protein 1"/>
    <property type="match status" value="1"/>
</dbReference>
<feature type="domain" description="GH18" evidence="17">
    <location>
        <begin position="121"/>
        <end position="446"/>
    </location>
</feature>
<keyword evidence="12 16" id="KW-0472">Membrane</keyword>
<evidence type="ECO:0000256" key="11">
    <source>
        <dbReference type="ARBA" id="ARBA00022989"/>
    </source>
</evidence>
<dbReference type="FunFam" id="3.10.50.10:FF:000002">
    <property type="entry name" value="Chitinase domain-containing protein 1"/>
    <property type="match status" value="1"/>
</dbReference>
<dbReference type="SMART" id="SM00636">
    <property type="entry name" value="Glyco_18"/>
    <property type="match status" value="1"/>
</dbReference>
<evidence type="ECO:0000256" key="16">
    <source>
        <dbReference type="SAM" id="Phobius"/>
    </source>
</evidence>
<keyword evidence="13" id="KW-0458">Lysosome</keyword>
<feature type="transmembrane region" description="Helical" evidence="16">
    <location>
        <begin position="54"/>
        <end position="73"/>
    </location>
</feature>
<feature type="compositionally biased region" description="Basic and acidic residues" evidence="15">
    <location>
        <begin position="25"/>
        <end position="48"/>
    </location>
</feature>
<dbReference type="PANTHER" id="PTHR47377">
    <property type="entry name" value="RHODANESE-LIKE DOMAIN-CONTAINING PROTEIN 4, CHLOROPLASTIC"/>
    <property type="match status" value="1"/>
</dbReference>
<evidence type="ECO:0000256" key="14">
    <source>
        <dbReference type="ARBA" id="ARBA00040976"/>
    </source>
</evidence>
<evidence type="ECO:0000256" key="2">
    <source>
        <dbReference type="ARBA" id="ARBA00004370"/>
    </source>
</evidence>
<comment type="subcellular location">
    <subcellularLocation>
        <location evidence="3">Lysosome</location>
    </subcellularLocation>
    <subcellularLocation>
        <location evidence="2">Membrane</location>
    </subcellularLocation>
    <subcellularLocation>
        <location evidence="1">Plastid</location>
        <location evidence="1">Chloroplast</location>
    </subcellularLocation>
    <subcellularLocation>
        <location evidence="4">Secreted</location>
    </subcellularLocation>
</comment>
<name>A0A3P6AA13_BRACM</name>
<dbReference type="FunFam" id="3.40.250.10:FF:000044">
    <property type="entry name" value="Rhodanese-like domain-containing protein 4, chloroplastic"/>
    <property type="match status" value="1"/>
</dbReference>
<dbReference type="AlphaFoldDB" id="A0A3P6AA13"/>
<evidence type="ECO:0000256" key="15">
    <source>
        <dbReference type="SAM" id="MobiDB-lite"/>
    </source>
</evidence>
<keyword evidence="8 16" id="KW-0812">Transmembrane</keyword>